<dbReference type="EMBL" id="CP009507">
    <property type="protein sequence ID" value="AKB31036.1"/>
    <property type="molecule type" value="Genomic_DNA"/>
</dbReference>
<name>A0A0E3L9X6_9EURY</name>
<evidence type="ECO:0000313" key="8">
    <source>
        <dbReference type="Proteomes" id="UP000033092"/>
    </source>
</evidence>
<keyword evidence="4" id="KW-0288">FMN</keyword>
<dbReference type="KEGG" id="msz:MSSIH_0346"/>
<dbReference type="Pfam" id="PF03358">
    <property type="entry name" value="FMN_red"/>
    <property type="match status" value="1"/>
</dbReference>
<dbReference type="SUPFAM" id="SSF52218">
    <property type="entry name" value="Flavoproteins"/>
    <property type="match status" value="1"/>
</dbReference>
<dbReference type="InterPro" id="IPR005025">
    <property type="entry name" value="FMN_Rdtase-like_dom"/>
</dbReference>
<comment type="similarity">
    <text evidence="5">Belongs to the SsuE family. Isf subfamily.</text>
</comment>
<proteinExistence type="inferred from homology"/>
<evidence type="ECO:0000313" key="7">
    <source>
        <dbReference type="EMBL" id="AKB31036.1"/>
    </source>
</evidence>
<evidence type="ECO:0000256" key="5">
    <source>
        <dbReference type="ARBA" id="ARBA00038292"/>
    </source>
</evidence>
<dbReference type="InterPro" id="IPR051796">
    <property type="entry name" value="ISF_SsuE-like"/>
</dbReference>
<dbReference type="Proteomes" id="UP000033092">
    <property type="component" value="Chromosome"/>
</dbReference>
<comment type="cofactor">
    <cofactor evidence="1">
        <name>FMN</name>
        <dbReference type="ChEBI" id="CHEBI:58210"/>
    </cofactor>
</comment>
<reference evidence="7 8" key="1">
    <citation type="submission" date="2014-07" db="EMBL/GenBank/DDBJ databases">
        <title>Methanogenic archaea and the global carbon cycle.</title>
        <authorList>
            <person name="Henriksen J.R."/>
            <person name="Luke J."/>
            <person name="Reinhart S."/>
            <person name="Benedict M.N."/>
            <person name="Youngblut N.D."/>
            <person name="Metcalf M.E."/>
            <person name="Whitaker R.J."/>
            <person name="Metcalf W.W."/>
        </authorList>
    </citation>
    <scope>NUCLEOTIDE SEQUENCE [LARGE SCALE GENOMIC DNA]</scope>
    <source>
        <strain evidence="7 8">HI350</strain>
    </source>
</reference>
<evidence type="ECO:0000256" key="1">
    <source>
        <dbReference type="ARBA" id="ARBA00001917"/>
    </source>
</evidence>
<evidence type="ECO:0000256" key="4">
    <source>
        <dbReference type="ARBA" id="ARBA00022643"/>
    </source>
</evidence>
<gene>
    <name evidence="7" type="ORF">MSSIH_0346</name>
</gene>
<dbReference type="HOGENOM" id="CLU_2893300_0_0_2"/>
<keyword evidence="3" id="KW-0285">Flavoprotein</keyword>
<sequence>MKDELTPVLKKMEEADAFIPGAPIYFGDVTGEMRSFLERLLFQYLVWSKIMGHMCTIYNCNI</sequence>
<dbReference type="RefSeq" id="WP_390175969.1">
    <property type="nucleotide sequence ID" value="NZ_CP009507.1"/>
</dbReference>
<accession>A0A0E3L9X6</accession>
<dbReference type="PANTHER" id="PTHR43278">
    <property type="entry name" value="NAD(P)H-DEPENDENT FMN-CONTAINING OXIDOREDUCTASE YWQN-RELATED"/>
    <property type="match status" value="1"/>
</dbReference>
<comment type="cofactor">
    <cofactor evidence="2">
        <name>[4Fe-4S] cluster</name>
        <dbReference type="ChEBI" id="CHEBI:49883"/>
    </cofactor>
</comment>
<dbReference type="GO" id="GO:0016491">
    <property type="term" value="F:oxidoreductase activity"/>
    <property type="evidence" value="ECO:0007669"/>
    <property type="project" value="InterPro"/>
</dbReference>
<protein>
    <submittedName>
        <fullName evidence="7">Iron-sulfur flavoprotein</fullName>
    </submittedName>
</protein>
<feature type="domain" description="NADPH-dependent FMN reductase-like" evidence="6">
    <location>
        <begin position="2"/>
        <end position="41"/>
    </location>
</feature>
<evidence type="ECO:0000256" key="2">
    <source>
        <dbReference type="ARBA" id="ARBA00001966"/>
    </source>
</evidence>
<dbReference type="Gene3D" id="3.40.50.360">
    <property type="match status" value="1"/>
</dbReference>
<dbReference type="GeneID" id="95642066"/>
<dbReference type="PATRIC" id="fig|1434119.4.peg.430"/>
<organism evidence="7 8">
    <name type="scientific">Methanosarcina siciliae HI350</name>
    <dbReference type="NCBI Taxonomy" id="1434119"/>
    <lineage>
        <taxon>Archaea</taxon>
        <taxon>Methanobacteriati</taxon>
        <taxon>Methanobacteriota</taxon>
        <taxon>Stenosarchaea group</taxon>
        <taxon>Methanomicrobia</taxon>
        <taxon>Methanosarcinales</taxon>
        <taxon>Methanosarcinaceae</taxon>
        <taxon>Methanosarcina</taxon>
    </lineage>
</organism>
<dbReference type="AlphaFoldDB" id="A0A0E3L9X6"/>
<evidence type="ECO:0000259" key="6">
    <source>
        <dbReference type="Pfam" id="PF03358"/>
    </source>
</evidence>
<dbReference type="InterPro" id="IPR029039">
    <property type="entry name" value="Flavoprotein-like_sf"/>
</dbReference>
<dbReference type="PANTHER" id="PTHR43278:SF2">
    <property type="entry name" value="IRON-SULFUR FLAVOPROTEIN"/>
    <property type="match status" value="1"/>
</dbReference>
<evidence type="ECO:0000256" key="3">
    <source>
        <dbReference type="ARBA" id="ARBA00022630"/>
    </source>
</evidence>